<evidence type="ECO:0000313" key="6">
    <source>
        <dbReference type="Proteomes" id="UP001571980"/>
    </source>
</evidence>
<feature type="transmembrane region" description="Helical" evidence="1">
    <location>
        <begin position="174"/>
        <end position="192"/>
    </location>
</feature>
<dbReference type="EMBL" id="CP010835">
    <property type="protein sequence ID" value="AMM53975.1"/>
    <property type="molecule type" value="Genomic_DNA"/>
</dbReference>
<dbReference type="SUPFAM" id="SSF46785">
    <property type="entry name" value="Winged helix' DNA-binding domain"/>
    <property type="match status" value="1"/>
</dbReference>
<keyword evidence="1" id="KW-0472">Membrane</keyword>
<dbReference type="AlphaFoldDB" id="A0A127B9T2"/>
<evidence type="ECO:0000256" key="1">
    <source>
        <dbReference type="SAM" id="Phobius"/>
    </source>
</evidence>
<organism evidence="3 5">
    <name type="scientific">Pyrococcus kukulkanii</name>
    <dbReference type="NCBI Taxonomy" id="1609559"/>
    <lineage>
        <taxon>Archaea</taxon>
        <taxon>Methanobacteriati</taxon>
        <taxon>Methanobacteriota</taxon>
        <taxon>Thermococci</taxon>
        <taxon>Thermococcales</taxon>
        <taxon>Thermococcaceae</taxon>
        <taxon>Pyrococcus</taxon>
    </lineage>
</organism>
<dbReference type="Proteomes" id="UP001571980">
    <property type="component" value="Unassembled WGS sequence"/>
</dbReference>
<evidence type="ECO:0000259" key="2">
    <source>
        <dbReference type="Pfam" id="PF24034"/>
    </source>
</evidence>
<keyword evidence="1" id="KW-0812">Transmembrane</keyword>
<dbReference type="GeneID" id="28491246"/>
<keyword evidence="1" id="KW-1133">Transmembrane helix</keyword>
<dbReference type="KEGG" id="pyc:TQ32_05385"/>
<evidence type="ECO:0000313" key="5">
    <source>
        <dbReference type="Proteomes" id="UP000070587"/>
    </source>
</evidence>
<name>A0A127B9T2_9EURY</name>
<reference evidence="4 6" key="3">
    <citation type="submission" date="2023-03" db="EMBL/GenBank/DDBJ databases">
        <title>Speciation in Pyrococcus: adaptation to high temperature as a mechanism.</title>
        <authorList>
            <person name="Gu J."/>
        </authorList>
    </citation>
    <scope>NUCLEOTIDE SEQUENCE [LARGE SCALE GENOMIC DNA]</scope>
    <source>
        <strain evidence="4 6">LMOA34</strain>
    </source>
</reference>
<dbReference type="InterPro" id="IPR036388">
    <property type="entry name" value="WH-like_DNA-bd_sf"/>
</dbReference>
<sequence>MKRLLVFIILTMILFLPKSYGYIVGELRVFVWEDGNVTIDEVIYPEDYEILIQVPLMGDNVRDILVMCEGNYRLPYTFQNNSLLIETRNSTRIRIIYTVNGLVFNEGSLWTITLNLPRSPAEVVLPQGAEIVGLSDIPIKVVGNNTILIGPGNVTIYYTFPGLFEGEKSPLRKVVMVLMTITLVLIATTAFLRKRKSKRNTSYFEDKVRKIAKQYNLNDDEIRAIKYLLEVGGKSSQADLRKALDLPKTTAWRMVRRLEQMGLIKVYKVGRENWVELNIDMHKLT</sequence>
<proteinExistence type="predicted"/>
<dbReference type="InterPro" id="IPR011991">
    <property type="entry name" value="ArsR-like_HTH"/>
</dbReference>
<dbReference type="InterPro" id="IPR055767">
    <property type="entry name" value="DUF7343"/>
</dbReference>
<reference evidence="3 5" key="2">
    <citation type="journal article" date="2016" name="Int. J. Syst. Evol. Microbiol.">
        <title>Pyrococcus kukulkanii sp. nov., a hyperthermophilic, piezophilic archaeon isolated from a deep-sea hydrothermal vent.</title>
        <authorList>
            <person name="Callac N."/>
            <person name="Oger P."/>
            <person name="Lesongeur F."/>
            <person name="Rattray J.E."/>
            <person name="Vannier P."/>
            <person name="Michoud G."/>
            <person name="Beauverger M."/>
            <person name="Gayet N."/>
            <person name="Rouxel O."/>
            <person name="Jebbar M."/>
            <person name="Godfroy A."/>
        </authorList>
    </citation>
    <scope>NUCLEOTIDE SEQUENCE [LARGE SCALE GENOMIC DNA]</scope>
    <source>
        <strain evidence="3 5">NCB100</strain>
    </source>
</reference>
<dbReference type="STRING" id="1609559.TQ32_05385"/>
<gene>
    <name evidence="4" type="ORF">P8X34_05605</name>
    <name evidence="3" type="ORF">TQ32_05385</name>
</gene>
<accession>A0A127B9T2</accession>
<protein>
    <submittedName>
        <fullName evidence="4">Winged helix-turn-helix transcriptional regulator</fullName>
    </submittedName>
</protein>
<dbReference type="Pfam" id="PF24034">
    <property type="entry name" value="DUF7343"/>
    <property type="match status" value="1"/>
</dbReference>
<evidence type="ECO:0000313" key="3">
    <source>
        <dbReference type="EMBL" id="AMM53975.1"/>
    </source>
</evidence>
<dbReference type="EMBL" id="JARRIG010000003">
    <property type="protein sequence ID" value="MFA4804215.1"/>
    <property type="molecule type" value="Genomic_DNA"/>
</dbReference>
<dbReference type="InterPro" id="IPR036390">
    <property type="entry name" value="WH_DNA-bd_sf"/>
</dbReference>
<dbReference type="CDD" id="cd00090">
    <property type="entry name" value="HTH_ARSR"/>
    <property type="match status" value="1"/>
</dbReference>
<keyword evidence="6" id="KW-1185">Reference proteome</keyword>
<dbReference type="RefSeq" id="WP_227805056.1">
    <property type="nucleotide sequence ID" value="NZ_CP010835.1"/>
</dbReference>
<reference evidence="5" key="1">
    <citation type="submission" date="2015-02" db="EMBL/GenBank/DDBJ databases">
        <title>Pyrococcus kukulkanii sp. nov., a novel hyperthermophilic archaeon isolated from a deep-sea hydrothermal vent at the Guaymas Basin.</title>
        <authorList>
            <person name="Oger P.M."/>
            <person name="Callac N."/>
            <person name="Jebbar M."/>
            <person name="Godfroy A."/>
        </authorList>
    </citation>
    <scope>NUCLEOTIDE SEQUENCE [LARGE SCALE GENOMIC DNA]</scope>
    <source>
        <strain evidence="5">NCB100</strain>
    </source>
</reference>
<feature type="domain" description="DUF7343" evidence="2">
    <location>
        <begin position="219"/>
        <end position="277"/>
    </location>
</feature>
<evidence type="ECO:0000313" key="4">
    <source>
        <dbReference type="EMBL" id="MFA4804215.1"/>
    </source>
</evidence>
<dbReference type="Gene3D" id="1.10.10.10">
    <property type="entry name" value="Winged helix-like DNA-binding domain superfamily/Winged helix DNA-binding domain"/>
    <property type="match status" value="1"/>
</dbReference>
<dbReference type="PATRIC" id="fig|1609559.3.peg.1123"/>
<dbReference type="Proteomes" id="UP000070587">
    <property type="component" value="Chromosome"/>
</dbReference>